<reference evidence="1 2" key="1">
    <citation type="submission" date="2020-07" db="EMBL/GenBank/DDBJ databases">
        <title>non toxigenic Corynebacterium sp. nov from a clinical source.</title>
        <authorList>
            <person name="Bernier A.-M."/>
            <person name="Bernard K."/>
        </authorList>
    </citation>
    <scope>NUCLEOTIDE SEQUENCE [LARGE SCALE GENOMIC DNA]</scope>
    <source>
        <strain evidence="2">NML 93-0612</strain>
    </source>
</reference>
<evidence type="ECO:0000313" key="1">
    <source>
        <dbReference type="EMBL" id="QMV84514.1"/>
    </source>
</evidence>
<evidence type="ECO:0000313" key="2">
    <source>
        <dbReference type="Proteomes" id="UP000515570"/>
    </source>
</evidence>
<keyword evidence="2" id="KW-1185">Reference proteome</keyword>
<dbReference type="EMBL" id="CP059833">
    <property type="protein sequence ID" value="QMV84514.1"/>
    <property type="molecule type" value="Genomic_DNA"/>
</dbReference>
<dbReference type="RefSeq" id="WP_182385323.1">
    <property type="nucleotide sequence ID" value="NZ_CP059833.1"/>
</dbReference>
<dbReference type="Proteomes" id="UP000515570">
    <property type="component" value="Chromosome"/>
</dbReference>
<organism evidence="1 2">
    <name type="scientific">Corynebacterium hindlerae</name>
    <dbReference type="NCBI Taxonomy" id="699041"/>
    <lineage>
        <taxon>Bacteria</taxon>
        <taxon>Bacillati</taxon>
        <taxon>Actinomycetota</taxon>
        <taxon>Actinomycetes</taxon>
        <taxon>Mycobacteriales</taxon>
        <taxon>Corynebacteriaceae</taxon>
        <taxon>Corynebacterium</taxon>
    </lineage>
</organism>
<name>A0A7G5FD23_9CORY</name>
<sequence>MATGSPWEALCTSSFQKISPSAFRRLTSKTEVSAPELRAYIYSDIHLRGCESAALFADLPTVTQFVDLAAHTVHSPGWDLVDGELRKDGQFTLRPDQFPHTPTPNGQFTVALPRLRVNALPGWLVVESLEPPRLTAAWRLYLPGVSLRRFSALVDFMDRQTHLPRWSMKTTLGQSRDLRLIPRPDATVIYFDPAQIRSGALGALVDAISAFTPGGHGPGFSMQLTESVWIGGPGINAHTSFGAGLSAVAAQCLVRNDFNELHQRENAFRNEVDSLV</sequence>
<accession>A0A7G5FD23</accession>
<protein>
    <submittedName>
        <fullName evidence="1">Uncharacterized protein</fullName>
    </submittedName>
</protein>
<dbReference type="AlphaFoldDB" id="A0A7G5FD23"/>
<proteinExistence type="predicted"/>
<gene>
    <name evidence="1" type="ORF">HW450_09080</name>
</gene>